<dbReference type="GO" id="GO:0005886">
    <property type="term" value="C:plasma membrane"/>
    <property type="evidence" value="ECO:0007669"/>
    <property type="project" value="TreeGrafter"/>
</dbReference>
<dbReference type="SUPFAM" id="SSF81321">
    <property type="entry name" value="Family A G protein-coupled receptor-like"/>
    <property type="match status" value="1"/>
</dbReference>
<proteinExistence type="predicted"/>
<feature type="region of interest" description="Disordered" evidence="5">
    <location>
        <begin position="311"/>
        <end position="333"/>
    </location>
</feature>
<feature type="transmembrane region" description="Helical" evidence="6">
    <location>
        <begin position="181"/>
        <end position="202"/>
    </location>
</feature>
<evidence type="ECO:0008006" key="9">
    <source>
        <dbReference type="Google" id="ProtNLM"/>
    </source>
</evidence>
<name>A0A9P6AYC6_9AGAM</name>
<feature type="transmembrane region" description="Helical" evidence="6">
    <location>
        <begin position="222"/>
        <end position="241"/>
    </location>
</feature>
<evidence type="ECO:0000313" key="8">
    <source>
        <dbReference type="Proteomes" id="UP000886523"/>
    </source>
</evidence>
<dbReference type="OrthoDB" id="100006at2759"/>
<organism evidence="7 8">
    <name type="scientific">Hydnum rufescens UP504</name>
    <dbReference type="NCBI Taxonomy" id="1448309"/>
    <lineage>
        <taxon>Eukaryota</taxon>
        <taxon>Fungi</taxon>
        <taxon>Dikarya</taxon>
        <taxon>Basidiomycota</taxon>
        <taxon>Agaricomycotina</taxon>
        <taxon>Agaricomycetes</taxon>
        <taxon>Cantharellales</taxon>
        <taxon>Hydnaceae</taxon>
        <taxon>Hydnum</taxon>
    </lineage>
</organism>
<evidence type="ECO:0000313" key="7">
    <source>
        <dbReference type="EMBL" id="KAF9514273.1"/>
    </source>
</evidence>
<evidence type="ECO:0000256" key="4">
    <source>
        <dbReference type="ARBA" id="ARBA00023136"/>
    </source>
</evidence>
<dbReference type="Gene3D" id="1.20.1070.10">
    <property type="entry name" value="Rhodopsin 7-helix transmembrane proteins"/>
    <property type="match status" value="1"/>
</dbReference>
<sequence length="364" mass="40232">MENSDPNNWNSSLQSSFALRSGILLIAEVGVVSFIAVTILLAITIFRCANKVELSLTPSSSIQAVGNILTARWAFNGKVTEGSYCTAQAVIKQIGDGGVSWFTTAIAVMTFLQTMFPGKLNQSQAHWLAVAMIVFIFVFQFLSITIPATTIPHYYGNTGPWCWIPHTSGEASRLKIGTEYAYFWLAATVSLVLYGTIVVNWLREGTVKRDRRRHREALSMAWYPIAYTVEVLPMSLVRFLQWDPKGPKAQHGFIIPAAILFASSGAINALLWLLTGRRFGFSDPDEGDEEEDPRRESHMMHILSPVPGSMLSSDARGVNSPGVTAGGEPRFSHPRFPEDPLVAHRAYVPEPHVWMPPREGELGP</sequence>
<feature type="transmembrane region" description="Helical" evidence="6">
    <location>
        <begin position="23"/>
        <end position="46"/>
    </location>
</feature>
<comment type="caution">
    <text evidence="7">The sequence shown here is derived from an EMBL/GenBank/DDBJ whole genome shotgun (WGS) entry which is preliminary data.</text>
</comment>
<keyword evidence="3 6" id="KW-1133">Transmembrane helix</keyword>
<evidence type="ECO:0000256" key="3">
    <source>
        <dbReference type="ARBA" id="ARBA00022989"/>
    </source>
</evidence>
<dbReference type="PANTHER" id="PTHR23112">
    <property type="entry name" value="G PROTEIN-COUPLED RECEPTOR 157-RELATED"/>
    <property type="match status" value="1"/>
</dbReference>
<keyword evidence="4 6" id="KW-0472">Membrane</keyword>
<evidence type="ECO:0000256" key="2">
    <source>
        <dbReference type="ARBA" id="ARBA00022692"/>
    </source>
</evidence>
<dbReference type="Proteomes" id="UP000886523">
    <property type="component" value="Unassembled WGS sequence"/>
</dbReference>
<gene>
    <name evidence="7" type="ORF">BS47DRAFT_1453588</name>
</gene>
<keyword evidence="2 6" id="KW-0812">Transmembrane</keyword>
<accession>A0A9P6AYC6</accession>
<keyword evidence="8" id="KW-1185">Reference proteome</keyword>
<evidence type="ECO:0000256" key="6">
    <source>
        <dbReference type="SAM" id="Phobius"/>
    </source>
</evidence>
<evidence type="ECO:0000256" key="1">
    <source>
        <dbReference type="ARBA" id="ARBA00004141"/>
    </source>
</evidence>
<reference evidence="7" key="1">
    <citation type="journal article" date="2020" name="Nat. Commun.">
        <title>Large-scale genome sequencing of mycorrhizal fungi provides insights into the early evolution of symbiotic traits.</title>
        <authorList>
            <person name="Miyauchi S."/>
            <person name="Kiss E."/>
            <person name="Kuo A."/>
            <person name="Drula E."/>
            <person name="Kohler A."/>
            <person name="Sanchez-Garcia M."/>
            <person name="Morin E."/>
            <person name="Andreopoulos B."/>
            <person name="Barry K.W."/>
            <person name="Bonito G."/>
            <person name="Buee M."/>
            <person name="Carver A."/>
            <person name="Chen C."/>
            <person name="Cichocki N."/>
            <person name="Clum A."/>
            <person name="Culley D."/>
            <person name="Crous P.W."/>
            <person name="Fauchery L."/>
            <person name="Girlanda M."/>
            <person name="Hayes R.D."/>
            <person name="Keri Z."/>
            <person name="LaButti K."/>
            <person name="Lipzen A."/>
            <person name="Lombard V."/>
            <person name="Magnuson J."/>
            <person name="Maillard F."/>
            <person name="Murat C."/>
            <person name="Nolan M."/>
            <person name="Ohm R.A."/>
            <person name="Pangilinan J."/>
            <person name="Pereira M.F."/>
            <person name="Perotto S."/>
            <person name="Peter M."/>
            <person name="Pfister S."/>
            <person name="Riley R."/>
            <person name="Sitrit Y."/>
            <person name="Stielow J.B."/>
            <person name="Szollosi G."/>
            <person name="Zifcakova L."/>
            <person name="Stursova M."/>
            <person name="Spatafora J.W."/>
            <person name="Tedersoo L."/>
            <person name="Vaario L.M."/>
            <person name="Yamada A."/>
            <person name="Yan M."/>
            <person name="Wang P."/>
            <person name="Xu J."/>
            <person name="Bruns T."/>
            <person name="Baldrian P."/>
            <person name="Vilgalys R."/>
            <person name="Dunand C."/>
            <person name="Henrissat B."/>
            <person name="Grigoriev I.V."/>
            <person name="Hibbett D."/>
            <person name="Nagy L.G."/>
            <person name="Martin F.M."/>
        </authorList>
    </citation>
    <scope>NUCLEOTIDE SEQUENCE</scope>
    <source>
        <strain evidence="7">UP504</strain>
    </source>
</reference>
<dbReference type="AlphaFoldDB" id="A0A9P6AYC6"/>
<comment type="subcellular location">
    <subcellularLocation>
        <location evidence="1">Membrane</location>
        <topology evidence="1">Multi-pass membrane protein</topology>
    </subcellularLocation>
</comment>
<feature type="transmembrane region" description="Helical" evidence="6">
    <location>
        <begin position="253"/>
        <end position="274"/>
    </location>
</feature>
<dbReference type="PANTHER" id="PTHR23112:SF37">
    <property type="entry name" value="G PROTEIN-COUPLED RECEPTOR GPR1"/>
    <property type="match status" value="1"/>
</dbReference>
<protein>
    <recommendedName>
        <fullName evidence="9">Glucose receptor Git3 N-terminal domain-containing protein</fullName>
    </recommendedName>
</protein>
<dbReference type="GO" id="GO:0004930">
    <property type="term" value="F:G protein-coupled receptor activity"/>
    <property type="evidence" value="ECO:0007669"/>
    <property type="project" value="TreeGrafter"/>
</dbReference>
<feature type="transmembrane region" description="Helical" evidence="6">
    <location>
        <begin position="125"/>
        <end position="146"/>
    </location>
</feature>
<evidence type="ECO:0000256" key="5">
    <source>
        <dbReference type="SAM" id="MobiDB-lite"/>
    </source>
</evidence>
<dbReference type="GO" id="GO:0007189">
    <property type="term" value="P:adenylate cyclase-activating G protein-coupled receptor signaling pathway"/>
    <property type="evidence" value="ECO:0007669"/>
    <property type="project" value="TreeGrafter"/>
</dbReference>
<dbReference type="EMBL" id="MU128962">
    <property type="protein sequence ID" value="KAF9514273.1"/>
    <property type="molecule type" value="Genomic_DNA"/>
</dbReference>